<gene>
    <name evidence="3" type="ORF">T551_02304</name>
</gene>
<sequence>MCNSAVQKKVRICSIAVLTAAPFTGGIWKVHVELPDQYPYKSPSIGFMNRIFHPNIDELRGPQCLVYTETQKHTTDAADMINIFEVFLPQLLRYPNPCDPLNGEAAALLMREPKTYEMKVRDYVTRYATKEIAEGVPEDTDNDEMSSVGTLSSDEPVEPAGALEV</sequence>
<dbReference type="GeneID" id="28940822"/>
<evidence type="ECO:0000259" key="2">
    <source>
        <dbReference type="PROSITE" id="PS50127"/>
    </source>
</evidence>
<dbReference type="SMART" id="SM00212">
    <property type="entry name" value="UBCc"/>
    <property type="match status" value="1"/>
</dbReference>
<feature type="domain" description="UBC core" evidence="2">
    <location>
        <begin position="1"/>
        <end position="129"/>
    </location>
</feature>
<dbReference type="VEuPathDB" id="FungiDB:T551_02304"/>
<evidence type="ECO:0000256" key="1">
    <source>
        <dbReference type="SAM" id="MobiDB-lite"/>
    </source>
</evidence>
<keyword evidence="4" id="KW-1185">Reference proteome</keyword>
<organism evidence="3 4">
    <name type="scientific">Pneumocystis jirovecii (strain RU7)</name>
    <name type="common">Human pneumocystis pneumonia agent</name>
    <dbReference type="NCBI Taxonomy" id="1408657"/>
    <lineage>
        <taxon>Eukaryota</taxon>
        <taxon>Fungi</taxon>
        <taxon>Dikarya</taxon>
        <taxon>Ascomycota</taxon>
        <taxon>Taphrinomycotina</taxon>
        <taxon>Pneumocystomycetes</taxon>
        <taxon>Pneumocystaceae</taxon>
        <taxon>Pneumocystis</taxon>
    </lineage>
</organism>
<dbReference type="AlphaFoldDB" id="A0A0W4ZL83"/>
<evidence type="ECO:0000313" key="3">
    <source>
        <dbReference type="EMBL" id="KTW29030.1"/>
    </source>
</evidence>
<evidence type="ECO:0000313" key="4">
    <source>
        <dbReference type="Proteomes" id="UP000053447"/>
    </source>
</evidence>
<proteinExistence type="predicted"/>
<name>A0A0W4ZL83_PNEJ7</name>
<dbReference type="Pfam" id="PF00179">
    <property type="entry name" value="UQ_con"/>
    <property type="match status" value="1"/>
</dbReference>
<dbReference type="RefSeq" id="XP_018229139.1">
    <property type="nucleotide sequence ID" value="XM_018374567.1"/>
</dbReference>
<dbReference type="STRING" id="1408657.A0A0W4ZL83"/>
<dbReference type="InterPro" id="IPR000608">
    <property type="entry name" value="UBC"/>
</dbReference>
<dbReference type="InterPro" id="IPR016135">
    <property type="entry name" value="UBQ-conjugating_enzyme/RWD"/>
</dbReference>
<reference evidence="4" key="1">
    <citation type="journal article" date="2016" name="Nat. Commun.">
        <title>Genome analysis of three Pneumocystis species reveals adaptation mechanisms to life exclusively in mammalian hosts.</title>
        <authorList>
            <person name="Ma L."/>
            <person name="Chen Z."/>
            <person name="Huang D.W."/>
            <person name="Kutty G."/>
            <person name="Ishihara M."/>
            <person name="Wang H."/>
            <person name="Abouelleil A."/>
            <person name="Bishop L."/>
            <person name="Davey E."/>
            <person name="Deng R."/>
            <person name="Deng X."/>
            <person name="Fan L."/>
            <person name="Fantoni G."/>
            <person name="Fitzgerald M."/>
            <person name="Gogineni E."/>
            <person name="Goldberg J.M."/>
            <person name="Handley G."/>
            <person name="Hu X."/>
            <person name="Huber C."/>
            <person name="Jiao X."/>
            <person name="Jones K."/>
            <person name="Levin J.Z."/>
            <person name="Liu Y."/>
            <person name="Macdonald P."/>
            <person name="Melnikov A."/>
            <person name="Raley C."/>
            <person name="Sassi M."/>
            <person name="Sherman B.T."/>
            <person name="Song X."/>
            <person name="Sykes S."/>
            <person name="Tran B."/>
            <person name="Walsh L."/>
            <person name="Xia Y."/>
            <person name="Yang J."/>
            <person name="Young S."/>
            <person name="Zeng Q."/>
            <person name="Zheng X."/>
            <person name="Stephens R."/>
            <person name="Nusbaum C."/>
            <person name="Birren B.W."/>
            <person name="Azadi P."/>
            <person name="Lempicki R.A."/>
            <person name="Cuomo C.A."/>
            <person name="Kovacs J.A."/>
        </authorList>
    </citation>
    <scope>NUCLEOTIDE SEQUENCE [LARGE SCALE GENOMIC DNA]</scope>
    <source>
        <strain evidence="4">RU7</strain>
    </source>
</reference>
<dbReference type="EMBL" id="LFWA01000010">
    <property type="protein sequence ID" value="KTW29030.1"/>
    <property type="molecule type" value="Genomic_DNA"/>
</dbReference>
<dbReference type="OrthoDB" id="269518at2759"/>
<dbReference type="SUPFAM" id="SSF54495">
    <property type="entry name" value="UBC-like"/>
    <property type="match status" value="1"/>
</dbReference>
<dbReference type="PANTHER" id="PTHR24068">
    <property type="entry name" value="UBIQUITIN-CONJUGATING ENZYME E2"/>
    <property type="match status" value="1"/>
</dbReference>
<protein>
    <recommendedName>
        <fullName evidence="2">UBC core domain-containing protein</fullName>
    </recommendedName>
</protein>
<dbReference type="eggNOG" id="KOG0416">
    <property type="taxonomic scope" value="Eukaryota"/>
</dbReference>
<dbReference type="Proteomes" id="UP000053447">
    <property type="component" value="Unassembled WGS sequence"/>
</dbReference>
<dbReference type="Gene3D" id="3.10.110.10">
    <property type="entry name" value="Ubiquitin Conjugating Enzyme"/>
    <property type="match status" value="1"/>
</dbReference>
<comment type="caution">
    <text evidence="3">The sequence shown here is derived from an EMBL/GenBank/DDBJ whole genome shotgun (WGS) entry which is preliminary data.</text>
</comment>
<accession>A0A0W4ZL83</accession>
<dbReference type="PROSITE" id="PS50127">
    <property type="entry name" value="UBC_2"/>
    <property type="match status" value="1"/>
</dbReference>
<feature type="region of interest" description="Disordered" evidence="1">
    <location>
        <begin position="134"/>
        <end position="165"/>
    </location>
</feature>